<name>A0ABM1EFL5_PRICU</name>
<evidence type="ECO:0000256" key="11">
    <source>
        <dbReference type="SAM" id="Phobius"/>
    </source>
</evidence>
<keyword evidence="9 11" id="KW-0472">Membrane</keyword>
<evidence type="ECO:0000256" key="8">
    <source>
        <dbReference type="ARBA" id="ARBA00023125"/>
    </source>
</evidence>
<keyword evidence="5 11" id="KW-0812">Transmembrane</keyword>
<evidence type="ECO:0000256" key="4">
    <source>
        <dbReference type="ARBA" id="ARBA00014253"/>
    </source>
</evidence>
<evidence type="ECO:0000256" key="2">
    <source>
        <dbReference type="ARBA" id="ARBA00004127"/>
    </source>
</evidence>
<organism evidence="12 13">
    <name type="scientific">Priapulus caudatus</name>
    <name type="common">Priapulid worm</name>
    <dbReference type="NCBI Taxonomy" id="37621"/>
    <lineage>
        <taxon>Eukaryota</taxon>
        <taxon>Metazoa</taxon>
        <taxon>Ecdysozoa</taxon>
        <taxon>Scalidophora</taxon>
        <taxon>Priapulida</taxon>
        <taxon>Priapulimorpha</taxon>
        <taxon>Priapulimorphida</taxon>
        <taxon>Priapulidae</taxon>
        <taxon>Priapulus</taxon>
    </lineage>
</organism>
<keyword evidence="8" id="KW-0238">DNA-binding</keyword>
<reference evidence="13" key="1">
    <citation type="submission" date="2025-08" db="UniProtKB">
        <authorList>
            <consortium name="RefSeq"/>
        </authorList>
    </citation>
    <scope>IDENTIFICATION</scope>
</reference>
<comment type="similarity">
    <text evidence="3">Belongs to the TMEM18 family.</text>
</comment>
<dbReference type="Pfam" id="PF14770">
    <property type="entry name" value="TMEM18"/>
    <property type="match status" value="1"/>
</dbReference>
<evidence type="ECO:0000256" key="6">
    <source>
        <dbReference type="ARBA" id="ARBA00022989"/>
    </source>
</evidence>
<evidence type="ECO:0000256" key="10">
    <source>
        <dbReference type="ARBA" id="ARBA00023242"/>
    </source>
</evidence>
<keyword evidence="7" id="KW-0175">Coiled coil</keyword>
<dbReference type="GeneID" id="106811784"/>
<feature type="non-terminal residue" evidence="13">
    <location>
        <position position="1"/>
    </location>
</feature>
<accession>A0ABM1EFL5</accession>
<gene>
    <name evidence="13" type="primary">LOC106811784</name>
</gene>
<feature type="transmembrane region" description="Helical" evidence="11">
    <location>
        <begin position="93"/>
        <end position="117"/>
    </location>
</feature>
<evidence type="ECO:0000313" key="12">
    <source>
        <dbReference type="Proteomes" id="UP000695022"/>
    </source>
</evidence>
<feature type="transmembrane region" description="Helical" evidence="11">
    <location>
        <begin position="30"/>
        <end position="48"/>
    </location>
</feature>
<evidence type="ECO:0000256" key="1">
    <source>
        <dbReference type="ARBA" id="ARBA00004126"/>
    </source>
</evidence>
<sequence length="158" mass="18047">PGHSTGFCTKIVYILSHFWSHVQIDWSEPWLIGLIAVHLLCSLMVFTSRNYVNIQAFLFVGFLGLVFFAENINEKGSEHWRSFSRQQYFDSKGIFISLVFSVPLLLNSLILIILWLYQTIGLLIHVKSAKLKQQMREAQRAKEANAGDGDSAETKKNL</sequence>
<evidence type="ECO:0000313" key="13">
    <source>
        <dbReference type="RefSeq" id="XP_014670986.1"/>
    </source>
</evidence>
<evidence type="ECO:0000256" key="5">
    <source>
        <dbReference type="ARBA" id="ARBA00022692"/>
    </source>
</evidence>
<evidence type="ECO:0000256" key="7">
    <source>
        <dbReference type="ARBA" id="ARBA00023054"/>
    </source>
</evidence>
<proteinExistence type="inferred from homology"/>
<protein>
    <recommendedName>
        <fullName evidence="4">Transmembrane protein 18</fullName>
    </recommendedName>
</protein>
<keyword evidence="12" id="KW-1185">Reference proteome</keyword>
<dbReference type="Proteomes" id="UP000695022">
    <property type="component" value="Unplaced"/>
</dbReference>
<keyword evidence="10" id="KW-0539">Nucleus</keyword>
<dbReference type="InterPro" id="IPR026721">
    <property type="entry name" value="TMEM18"/>
</dbReference>
<keyword evidence="6 11" id="KW-1133">Transmembrane helix</keyword>
<evidence type="ECO:0000256" key="9">
    <source>
        <dbReference type="ARBA" id="ARBA00023136"/>
    </source>
</evidence>
<comment type="subcellular location">
    <subcellularLocation>
        <location evidence="2">Endomembrane system</location>
        <topology evidence="2">Multi-pass membrane protein</topology>
    </subcellularLocation>
    <subcellularLocation>
        <location evidence="1">Nucleus membrane</location>
    </subcellularLocation>
</comment>
<dbReference type="RefSeq" id="XP_014670986.1">
    <property type="nucleotide sequence ID" value="XM_014815500.1"/>
</dbReference>
<evidence type="ECO:0000256" key="3">
    <source>
        <dbReference type="ARBA" id="ARBA00009971"/>
    </source>
</evidence>
<dbReference type="PANTHER" id="PTHR22593">
    <property type="entry name" value="TRANSMEMBRANE PROTEIN 18"/>
    <property type="match status" value="1"/>
</dbReference>
<dbReference type="PANTHER" id="PTHR22593:SF2">
    <property type="entry name" value="TRANSMEMBRANE PROTEIN 18"/>
    <property type="match status" value="1"/>
</dbReference>
<feature type="transmembrane region" description="Helical" evidence="11">
    <location>
        <begin position="54"/>
        <end position="72"/>
    </location>
</feature>